<dbReference type="OrthoDB" id="21413at2759"/>
<feature type="compositionally biased region" description="Basic and acidic residues" evidence="2">
    <location>
        <begin position="528"/>
        <end position="539"/>
    </location>
</feature>
<dbReference type="Pfam" id="PF13758">
    <property type="entry name" value="Prefoldin_3"/>
    <property type="match status" value="1"/>
</dbReference>
<feature type="compositionally biased region" description="Basic and acidic residues" evidence="2">
    <location>
        <begin position="177"/>
        <end position="203"/>
    </location>
</feature>
<dbReference type="GeneID" id="41976931"/>
<dbReference type="Proteomes" id="UP000319257">
    <property type="component" value="Unassembled WGS sequence"/>
</dbReference>
<gene>
    <name evidence="4" type="ORF">E0L32_009484</name>
</gene>
<dbReference type="RefSeq" id="XP_030991003.1">
    <property type="nucleotide sequence ID" value="XM_031144454.1"/>
</dbReference>
<dbReference type="InParanoid" id="A0A507AIY4"/>
<evidence type="ECO:0000259" key="3">
    <source>
        <dbReference type="Pfam" id="PF12927"/>
    </source>
</evidence>
<dbReference type="SUPFAM" id="SSF46579">
    <property type="entry name" value="Prefoldin"/>
    <property type="match status" value="1"/>
</dbReference>
<name>A0A507AIY4_9PEZI</name>
<evidence type="ECO:0000313" key="5">
    <source>
        <dbReference type="Proteomes" id="UP000319257"/>
    </source>
</evidence>
<dbReference type="GO" id="GO:0019212">
    <property type="term" value="F:phosphatase inhibitor activity"/>
    <property type="evidence" value="ECO:0007669"/>
    <property type="project" value="TreeGrafter"/>
</dbReference>
<feature type="compositionally biased region" description="Acidic residues" evidence="2">
    <location>
        <begin position="315"/>
        <end position="338"/>
    </location>
</feature>
<feature type="compositionally biased region" description="Polar residues" evidence="2">
    <location>
        <begin position="483"/>
        <end position="495"/>
    </location>
</feature>
<dbReference type="PANTHER" id="PTHR15111">
    <property type="entry name" value="RNA POLYMERASE II SUBUNIT 5-MEDIATING PROTEIN NNX3"/>
    <property type="match status" value="1"/>
</dbReference>
<dbReference type="PANTHER" id="PTHR15111:SF0">
    <property type="entry name" value="UNCONVENTIONAL PREFOLDIN RPB5 INTERACTOR 1"/>
    <property type="match status" value="1"/>
</dbReference>
<proteinExistence type="predicted"/>
<evidence type="ECO:0000256" key="2">
    <source>
        <dbReference type="SAM" id="MobiDB-lite"/>
    </source>
</evidence>
<dbReference type="GO" id="GO:0003682">
    <property type="term" value="F:chromatin binding"/>
    <property type="evidence" value="ECO:0007669"/>
    <property type="project" value="TreeGrafter"/>
</dbReference>
<comment type="caution">
    <text evidence="4">The sequence shown here is derived from an EMBL/GenBank/DDBJ whole genome shotgun (WGS) entry which is preliminary data.</text>
</comment>
<feature type="region of interest" description="Disordered" evidence="2">
    <location>
        <begin position="564"/>
        <end position="600"/>
    </location>
</feature>
<dbReference type="GO" id="GO:0003714">
    <property type="term" value="F:transcription corepressor activity"/>
    <property type="evidence" value="ECO:0007669"/>
    <property type="project" value="TreeGrafter"/>
</dbReference>
<dbReference type="Pfam" id="PF12927">
    <property type="entry name" value="DUF3835"/>
    <property type="match status" value="1"/>
</dbReference>
<reference evidence="4 5" key="1">
    <citation type="submission" date="2019-06" db="EMBL/GenBank/DDBJ databases">
        <title>Draft genome sequence of the filamentous fungus Phialemoniopsis curvata isolated from diesel fuel.</title>
        <authorList>
            <person name="Varaljay V.A."/>
            <person name="Lyon W.J."/>
            <person name="Crouch A.L."/>
            <person name="Drake C.E."/>
            <person name="Hollomon J.M."/>
            <person name="Nadeau L.J."/>
            <person name="Nunn H.S."/>
            <person name="Stevenson B.S."/>
            <person name="Bojanowski C.L."/>
            <person name="Crookes-Goodson W.J."/>
        </authorList>
    </citation>
    <scope>NUCLEOTIDE SEQUENCE [LARGE SCALE GENOMIC DNA]</scope>
    <source>
        <strain evidence="4 5">D216</strain>
    </source>
</reference>
<dbReference type="InterPro" id="IPR024325">
    <property type="entry name" value="DUF3835"/>
</dbReference>
<feature type="compositionally biased region" description="Basic and acidic residues" evidence="2">
    <location>
        <begin position="401"/>
        <end position="413"/>
    </location>
</feature>
<feature type="compositionally biased region" description="Basic residues" evidence="2">
    <location>
        <begin position="589"/>
        <end position="600"/>
    </location>
</feature>
<feature type="domain" description="DUF3835" evidence="3">
    <location>
        <begin position="524"/>
        <end position="597"/>
    </location>
</feature>
<sequence>MTSVKDSFLDLERHRKLLEQNVEKLRQSLQQWQLWNLEYEALKEEVSSLPKPVERADLARIRRDFDGQVVTKKEVDEIFGRVDVKPAEQIVNVLSRRIDYSTKNVETLEKQLEAAENKLAAATVLTQPDYTHEDGEQVMDIVEQLDDDDNVVSYRVQTPGDIQPQILEALKKAGIKDLPDLNKEPGSERASDENEEDRVKEDDTAQQTAPTSREDAREDTSEPSQVSSPRKKKGVSFAEDTKLGHDDDENNGTPPQSRAAQRLTQIMRTAKEQEDQKSSSAIIPEGESAEDAALRQEMLEYSMSEIGPVVAELSLEDGTDDEDDDIDFDYTDEEEDEDAYGRSNFHVDADYRERMLELQEKLGVKSTFTRGSVPDEGVGRISIVSPDAAKEPEIQQSSLKPEGKTPDTTEKKSVQFAQSLDIAPNGIATLPERPKRQQTEPVKPLVEPLSDIVERTKPAAAPTQNTSRKPSRFKSSRTDNKDTSVSTQEGTTSTPKGPEEAPVRFLDQDIDQRIAPSGPEGQTIADSVLERETTKPREPDEMDAALLHQEAAVEYHRKRNRLIHSQGGFMKEDKSPTVPVEEDEEPKRVSRFKAARLSKQ</sequence>
<evidence type="ECO:0000313" key="4">
    <source>
        <dbReference type="EMBL" id="TPX09292.1"/>
    </source>
</evidence>
<dbReference type="EMBL" id="SKBQ01000069">
    <property type="protein sequence ID" value="TPX09292.1"/>
    <property type="molecule type" value="Genomic_DNA"/>
</dbReference>
<dbReference type="GO" id="GO:0000122">
    <property type="term" value="P:negative regulation of transcription by RNA polymerase II"/>
    <property type="evidence" value="ECO:0007669"/>
    <property type="project" value="TreeGrafter"/>
</dbReference>
<keyword evidence="1" id="KW-0175">Coiled coil</keyword>
<feature type="compositionally biased region" description="Polar residues" evidence="2">
    <location>
        <begin position="251"/>
        <end position="267"/>
    </location>
</feature>
<feature type="region of interest" description="Disordered" evidence="2">
    <location>
        <begin position="315"/>
        <end position="344"/>
    </location>
</feature>
<feature type="coiled-coil region" evidence="1">
    <location>
        <begin position="98"/>
        <end position="125"/>
    </location>
</feature>
<keyword evidence="5" id="KW-1185">Reference proteome</keyword>
<protein>
    <recommendedName>
        <fullName evidence="3">DUF3835 domain-containing protein</fullName>
    </recommendedName>
</protein>
<organism evidence="4 5">
    <name type="scientific">Thyridium curvatum</name>
    <dbReference type="NCBI Taxonomy" id="1093900"/>
    <lineage>
        <taxon>Eukaryota</taxon>
        <taxon>Fungi</taxon>
        <taxon>Dikarya</taxon>
        <taxon>Ascomycota</taxon>
        <taxon>Pezizomycotina</taxon>
        <taxon>Sordariomycetes</taxon>
        <taxon>Sordariomycetidae</taxon>
        <taxon>Thyridiales</taxon>
        <taxon>Thyridiaceae</taxon>
        <taxon>Thyridium</taxon>
    </lineage>
</organism>
<dbReference type="InterPro" id="IPR052255">
    <property type="entry name" value="RNA_pol_II_subunit5-mediator"/>
</dbReference>
<accession>A0A507AIY4</accession>
<feature type="compositionally biased region" description="Basic and acidic residues" evidence="2">
    <location>
        <begin position="497"/>
        <end position="512"/>
    </location>
</feature>
<feature type="region of interest" description="Disordered" evidence="2">
    <location>
        <begin position="370"/>
        <end position="541"/>
    </location>
</feature>
<dbReference type="AlphaFoldDB" id="A0A507AIY4"/>
<evidence type="ECO:0000256" key="1">
    <source>
        <dbReference type="SAM" id="Coils"/>
    </source>
</evidence>
<feature type="region of interest" description="Disordered" evidence="2">
    <location>
        <begin position="177"/>
        <end position="300"/>
    </location>
</feature>
<dbReference type="InterPro" id="IPR039553">
    <property type="entry name" value="Prefoldin-like"/>
</dbReference>